<dbReference type="STRING" id="299467.A0A443QHG2"/>
<gene>
    <name evidence="2" type="ORF">B4U80_12631</name>
</gene>
<dbReference type="EMBL" id="NCKV01055987">
    <property type="protein sequence ID" value="RWS02472.1"/>
    <property type="molecule type" value="Genomic_DNA"/>
</dbReference>
<evidence type="ECO:0000313" key="3">
    <source>
        <dbReference type="Proteomes" id="UP000288716"/>
    </source>
</evidence>
<dbReference type="VEuPathDB" id="VectorBase:LDEU014332"/>
<accession>A0A443QHG2</accession>
<comment type="caution">
    <text evidence="2">The sequence shown here is derived from an EMBL/GenBank/DDBJ whole genome shotgun (WGS) entry which is preliminary data.</text>
</comment>
<feature type="transmembrane region" description="Helical" evidence="1">
    <location>
        <begin position="20"/>
        <end position="39"/>
    </location>
</feature>
<proteinExistence type="predicted"/>
<dbReference type="OrthoDB" id="6423088at2759"/>
<dbReference type="InterPro" id="IPR036291">
    <property type="entry name" value="NAD(P)-bd_dom_sf"/>
</dbReference>
<protein>
    <submittedName>
        <fullName evidence="2">Hydroxysteroid dehydrogenase-like protein 3</fullName>
    </submittedName>
</protein>
<dbReference type="Pfam" id="PF00106">
    <property type="entry name" value="adh_short"/>
    <property type="match status" value="1"/>
</dbReference>
<dbReference type="Gene3D" id="3.40.50.720">
    <property type="entry name" value="NAD(P)-binding Rossmann-like Domain"/>
    <property type="match status" value="1"/>
</dbReference>
<feature type="non-terminal residue" evidence="2">
    <location>
        <position position="105"/>
    </location>
</feature>
<evidence type="ECO:0000313" key="2">
    <source>
        <dbReference type="EMBL" id="RWS02472.1"/>
    </source>
</evidence>
<reference evidence="2 3" key="1">
    <citation type="journal article" date="2018" name="Gigascience">
        <title>Genomes of trombidid mites reveal novel predicted allergens and laterally-transferred genes associated with secondary metabolism.</title>
        <authorList>
            <person name="Dong X."/>
            <person name="Chaisiri K."/>
            <person name="Xia D."/>
            <person name="Armstrong S.D."/>
            <person name="Fang Y."/>
            <person name="Donnelly M.J."/>
            <person name="Kadowaki T."/>
            <person name="McGarry J.W."/>
            <person name="Darby A.C."/>
            <person name="Makepeace B.L."/>
        </authorList>
    </citation>
    <scope>NUCLEOTIDE SEQUENCE [LARGE SCALE GENOMIC DNA]</scope>
    <source>
        <strain evidence="2">UoL-UT</strain>
    </source>
</reference>
<keyword evidence="3" id="KW-1185">Reference proteome</keyword>
<keyword evidence="1" id="KW-0812">Transmembrane</keyword>
<dbReference type="AlphaFoldDB" id="A0A443QHG2"/>
<dbReference type="SUPFAM" id="SSF51735">
    <property type="entry name" value="NAD(P)-binding Rossmann-fold domains"/>
    <property type="match status" value="1"/>
</dbReference>
<keyword evidence="1" id="KW-0472">Membrane</keyword>
<dbReference type="InterPro" id="IPR002347">
    <property type="entry name" value="SDR_fam"/>
</dbReference>
<organism evidence="2 3">
    <name type="scientific">Leptotrombidium deliense</name>
    <dbReference type="NCBI Taxonomy" id="299467"/>
    <lineage>
        <taxon>Eukaryota</taxon>
        <taxon>Metazoa</taxon>
        <taxon>Ecdysozoa</taxon>
        <taxon>Arthropoda</taxon>
        <taxon>Chelicerata</taxon>
        <taxon>Arachnida</taxon>
        <taxon>Acari</taxon>
        <taxon>Acariformes</taxon>
        <taxon>Trombidiformes</taxon>
        <taxon>Prostigmata</taxon>
        <taxon>Anystina</taxon>
        <taxon>Parasitengona</taxon>
        <taxon>Trombiculoidea</taxon>
        <taxon>Trombiculidae</taxon>
        <taxon>Leptotrombidium</taxon>
    </lineage>
</organism>
<sequence>MDTWEYIKEKFYPLIKPHSAIIGVIWIVKTLLLIFRAAYRGFKLFVWPYIRKLDFIKLYGEYVIITAACEGIGFEFAKQFLKRGHSVVLIDTNSDDLNRAKDELE</sequence>
<name>A0A443QHG2_9ACAR</name>
<keyword evidence="1" id="KW-1133">Transmembrane helix</keyword>
<evidence type="ECO:0000256" key="1">
    <source>
        <dbReference type="SAM" id="Phobius"/>
    </source>
</evidence>
<dbReference type="Proteomes" id="UP000288716">
    <property type="component" value="Unassembled WGS sequence"/>
</dbReference>